<organism evidence="1 2">
    <name type="scientific">Lentzea aerocolonigenes</name>
    <name type="common">Lechevalieria aerocolonigenes</name>
    <name type="synonym">Saccharothrix aerocolonigenes</name>
    <dbReference type="NCBI Taxonomy" id="68170"/>
    <lineage>
        <taxon>Bacteria</taxon>
        <taxon>Bacillati</taxon>
        <taxon>Actinomycetota</taxon>
        <taxon>Actinomycetes</taxon>
        <taxon>Pseudonocardiales</taxon>
        <taxon>Pseudonocardiaceae</taxon>
        <taxon>Lentzea</taxon>
    </lineage>
</organism>
<dbReference type="Proteomes" id="UP000033393">
    <property type="component" value="Unassembled WGS sequence"/>
</dbReference>
<gene>
    <name evidence="1" type="ORF">UK23_42580</name>
</gene>
<dbReference type="InterPro" id="IPR004211">
    <property type="entry name" value="Endonuclease_7"/>
</dbReference>
<accession>A0A0F0GCW1</accession>
<sequence>MTLDELPLHRREALLWRHALELDYDGVDDLVRCADPRPCMSAAHEVYNPVIGPAELGDDGRFHLRVDDELICAVKASRRSSPDVVRHRVACSWWTDGQYYRTQLPPMRDGAVVVGQFHQTVATWTVVLTGTTQAPELVPLRQRCMPGLHWPPQLDSTSPVGLVRAKVIAALGWSCGGCGSRGEFIDHDHFTGMVRGLLCKHCNTHIDNCVHVSGCPWADYLNDPPAASLQLRYPKADRAWTKPAALARIEYLGFDPFERGRKSL</sequence>
<comment type="caution">
    <text evidence="1">The sequence shown here is derived from an EMBL/GenBank/DDBJ whole genome shotgun (WGS) entry which is preliminary data.</text>
</comment>
<dbReference type="RefSeq" id="WP_045317511.1">
    <property type="nucleotide sequence ID" value="NZ_JYJG01000437.1"/>
</dbReference>
<protein>
    <recommendedName>
        <fullName evidence="3">Recombination endonuclease VII</fullName>
    </recommendedName>
</protein>
<name>A0A0F0GCW1_LENAE</name>
<reference evidence="1 2" key="1">
    <citation type="submission" date="2015-02" db="EMBL/GenBank/DDBJ databases">
        <authorList>
            <person name="Ju K.-S."/>
            <person name="Doroghazi J.R."/>
            <person name="Metcalf W."/>
        </authorList>
    </citation>
    <scope>NUCLEOTIDE SEQUENCE [LARGE SCALE GENOMIC DNA]</scope>
    <source>
        <strain evidence="1 2">NRRL B-16140</strain>
    </source>
</reference>
<dbReference type="InterPro" id="IPR038563">
    <property type="entry name" value="Endonuclease_7_sf"/>
</dbReference>
<dbReference type="InterPro" id="IPR044925">
    <property type="entry name" value="His-Me_finger_sf"/>
</dbReference>
<evidence type="ECO:0008006" key="3">
    <source>
        <dbReference type="Google" id="ProtNLM"/>
    </source>
</evidence>
<dbReference type="SUPFAM" id="SSF54060">
    <property type="entry name" value="His-Me finger endonucleases"/>
    <property type="match status" value="1"/>
</dbReference>
<keyword evidence="2" id="KW-1185">Reference proteome</keyword>
<evidence type="ECO:0000313" key="2">
    <source>
        <dbReference type="Proteomes" id="UP000033393"/>
    </source>
</evidence>
<dbReference type="Gene3D" id="3.40.1800.10">
    <property type="entry name" value="His-Me finger endonucleases"/>
    <property type="match status" value="1"/>
</dbReference>
<proteinExistence type="predicted"/>
<dbReference type="Pfam" id="PF02945">
    <property type="entry name" value="Endonuclease_7"/>
    <property type="match status" value="1"/>
</dbReference>
<evidence type="ECO:0000313" key="1">
    <source>
        <dbReference type="EMBL" id="KJK35829.1"/>
    </source>
</evidence>
<dbReference type="EMBL" id="JYJG01000437">
    <property type="protein sequence ID" value="KJK35829.1"/>
    <property type="molecule type" value="Genomic_DNA"/>
</dbReference>
<dbReference type="AlphaFoldDB" id="A0A0F0GCW1"/>
<dbReference type="PATRIC" id="fig|68170.10.peg.1622"/>